<keyword evidence="2" id="KW-1185">Reference proteome</keyword>
<name>A0ABT5B247_9BACT</name>
<organism evidence="1 2">
    <name type="scientific">Nannocystis radixulma</name>
    <dbReference type="NCBI Taxonomy" id="2995305"/>
    <lineage>
        <taxon>Bacteria</taxon>
        <taxon>Pseudomonadati</taxon>
        <taxon>Myxococcota</taxon>
        <taxon>Polyangia</taxon>
        <taxon>Nannocystales</taxon>
        <taxon>Nannocystaceae</taxon>
        <taxon>Nannocystis</taxon>
    </lineage>
</organism>
<comment type="caution">
    <text evidence="1">The sequence shown here is derived from an EMBL/GenBank/DDBJ whole genome shotgun (WGS) entry which is preliminary data.</text>
</comment>
<evidence type="ECO:0000313" key="1">
    <source>
        <dbReference type="EMBL" id="MDC0668180.1"/>
    </source>
</evidence>
<accession>A0ABT5B247</accession>
<evidence type="ECO:0000313" key="2">
    <source>
        <dbReference type="Proteomes" id="UP001217838"/>
    </source>
</evidence>
<protein>
    <submittedName>
        <fullName evidence="1">Uncharacterized protein</fullName>
    </submittedName>
</protein>
<gene>
    <name evidence="1" type="ORF">POL58_10545</name>
</gene>
<reference evidence="1 2" key="1">
    <citation type="submission" date="2022-11" db="EMBL/GenBank/DDBJ databases">
        <title>Minimal conservation of predation-associated metabolite biosynthetic gene clusters underscores biosynthetic potential of Myxococcota including descriptions for ten novel species: Archangium lansinium sp. nov., Myxococcus landrumus sp. nov., Nannocystis bai.</title>
        <authorList>
            <person name="Ahearne A."/>
            <person name="Stevens C."/>
            <person name="Dowd S."/>
        </authorList>
    </citation>
    <scope>NUCLEOTIDE SEQUENCE [LARGE SCALE GENOMIC DNA]</scope>
    <source>
        <strain evidence="1 2">NCELM</strain>
    </source>
</reference>
<dbReference type="Proteomes" id="UP001217838">
    <property type="component" value="Unassembled WGS sequence"/>
</dbReference>
<sequence>MAELQEIGRARPHILTVELEQAELDLITLIVRFRLRDSGEPGELRLASWNDDVESPSAEADFSVGGVSHVYVRHTDGADERDRASLSPAIREELGSGAPALMLVFWAVLSDPRVYSELAGGLITLHADPSGKNPLCGTTKWGLKALVWAAEAACCGAGGFSAACVACVVGGNTAVDAINDGIDCNKECKPDCPIA</sequence>
<proteinExistence type="predicted"/>
<dbReference type="EMBL" id="JAQNDN010000003">
    <property type="protein sequence ID" value="MDC0668180.1"/>
    <property type="molecule type" value="Genomic_DNA"/>
</dbReference>
<dbReference type="RefSeq" id="WP_271997050.1">
    <property type="nucleotide sequence ID" value="NZ_JAQNDN010000003.1"/>
</dbReference>